<evidence type="ECO:0000313" key="2">
    <source>
        <dbReference type="Proteomes" id="UP000314294"/>
    </source>
</evidence>
<dbReference type="EMBL" id="SRLO01017875">
    <property type="protein sequence ID" value="TNN23623.1"/>
    <property type="molecule type" value="Genomic_DNA"/>
</dbReference>
<sequence>MTLCSPPAVGFSTVAINYVFEPTAKKKLVSKSCRAAFRDQDCCRAAFRDQDCCRAAFRDQDCCRAAFRDQDCCRAAFRDGCCQD</sequence>
<organism evidence="1 2">
    <name type="scientific">Liparis tanakae</name>
    <name type="common">Tanaka's snailfish</name>
    <dbReference type="NCBI Taxonomy" id="230148"/>
    <lineage>
        <taxon>Eukaryota</taxon>
        <taxon>Metazoa</taxon>
        <taxon>Chordata</taxon>
        <taxon>Craniata</taxon>
        <taxon>Vertebrata</taxon>
        <taxon>Euteleostomi</taxon>
        <taxon>Actinopterygii</taxon>
        <taxon>Neopterygii</taxon>
        <taxon>Teleostei</taxon>
        <taxon>Neoteleostei</taxon>
        <taxon>Acanthomorphata</taxon>
        <taxon>Eupercaria</taxon>
        <taxon>Perciformes</taxon>
        <taxon>Cottioidei</taxon>
        <taxon>Cottales</taxon>
        <taxon>Liparidae</taxon>
        <taxon>Liparis</taxon>
    </lineage>
</organism>
<dbReference type="Proteomes" id="UP000314294">
    <property type="component" value="Unassembled WGS sequence"/>
</dbReference>
<name>A0A4Z2E4L2_9TELE</name>
<protein>
    <submittedName>
        <fullName evidence="1">Uncharacterized protein</fullName>
    </submittedName>
</protein>
<dbReference type="AlphaFoldDB" id="A0A4Z2E4L2"/>
<evidence type="ECO:0000313" key="1">
    <source>
        <dbReference type="EMBL" id="TNN23623.1"/>
    </source>
</evidence>
<proteinExistence type="predicted"/>
<comment type="caution">
    <text evidence="1">The sequence shown here is derived from an EMBL/GenBank/DDBJ whole genome shotgun (WGS) entry which is preliminary data.</text>
</comment>
<reference evidence="1 2" key="1">
    <citation type="submission" date="2019-03" db="EMBL/GenBank/DDBJ databases">
        <title>First draft genome of Liparis tanakae, snailfish: a comprehensive survey of snailfish specific genes.</title>
        <authorList>
            <person name="Kim W."/>
            <person name="Song I."/>
            <person name="Jeong J.-H."/>
            <person name="Kim D."/>
            <person name="Kim S."/>
            <person name="Ryu S."/>
            <person name="Song J.Y."/>
            <person name="Lee S.K."/>
        </authorList>
    </citation>
    <scope>NUCLEOTIDE SEQUENCE [LARGE SCALE GENOMIC DNA]</scope>
    <source>
        <tissue evidence="1">Muscle</tissue>
    </source>
</reference>
<gene>
    <name evidence="1" type="ORF">EYF80_066255</name>
</gene>
<keyword evidence="2" id="KW-1185">Reference proteome</keyword>
<dbReference type="OrthoDB" id="17948at2759"/>
<accession>A0A4Z2E4L2</accession>